<sequence length="187" mass="20437">MTVTIRPAEASDIAVITAIYAHAVNHGTATYELEPPSEQEMTARYEGLVSMGYPYLVAELDGAVVGYAYAGPFRTRKAYRFMVEDSIYLAPDVQGRGIGKRLLKALIDECTRLGFRQFTAVIGDGSPKSASVKLHAALGFEHSGVLKGSGYKFGRWLDTVFMQLEMNSGATTQPSPDSLPERMYADK</sequence>
<dbReference type="AlphaFoldDB" id="A0A916RP67"/>
<evidence type="ECO:0000313" key="4">
    <source>
        <dbReference type="Proteomes" id="UP000636264"/>
    </source>
</evidence>
<dbReference type="PANTHER" id="PTHR43072:SF8">
    <property type="entry name" value="ACYLTRANSFERASE FABY-RELATED"/>
    <property type="match status" value="1"/>
</dbReference>
<feature type="domain" description="N-acetyltransferase" evidence="2">
    <location>
        <begin position="3"/>
        <end position="167"/>
    </location>
</feature>
<dbReference type="RefSeq" id="WP_188720192.1">
    <property type="nucleotide sequence ID" value="NZ_BMIF01000003.1"/>
</dbReference>
<dbReference type="Gene3D" id="3.40.630.30">
    <property type="match status" value="1"/>
</dbReference>
<dbReference type="GO" id="GO:0016747">
    <property type="term" value="F:acyltransferase activity, transferring groups other than amino-acyl groups"/>
    <property type="evidence" value="ECO:0007669"/>
    <property type="project" value="InterPro"/>
</dbReference>
<dbReference type="PANTHER" id="PTHR43072">
    <property type="entry name" value="N-ACETYLTRANSFERASE"/>
    <property type="match status" value="1"/>
</dbReference>
<dbReference type="PROSITE" id="PS51186">
    <property type="entry name" value="GNAT"/>
    <property type="match status" value="1"/>
</dbReference>
<evidence type="ECO:0000313" key="3">
    <source>
        <dbReference type="EMBL" id="GGA60999.1"/>
    </source>
</evidence>
<dbReference type="SUPFAM" id="SSF55729">
    <property type="entry name" value="Acyl-CoA N-acyltransferases (Nat)"/>
    <property type="match status" value="1"/>
</dbReference>
<feature type="region of interest" description="Disordered" evidence="1">
    <location>
        <begin position="168"/>
        <end position="187"/>
    </location>
</feature>
<name>A0A916RP67_9HYPH</name>
<proteinExistence type="predicted"/>
<reference evidence="3" key="1">
    <citation type="journal article" date="2014" name="Int. J. Syst. Evol. Microbiol.">
        <title>Complete genome sequence of Corynebacterium casei LMG S-19264T (=DSM 44701T), isolated from a smear-ripened cheese.</title>
        <authorList>
            <consortium name="US DOE Joint Genome Institute (JGI-PGF)"/>
            <person name="Walter F."/>
            <person name="Albersmeier A."/>
            <person name="Kalinowski J."/>
            <person name="Ruckert C."/>
        </authorList>
    </citation>
    <scope>NUCLEOTIDE SEQUENCE</scope>
    <source>
        <strain evidence="3">CGMCC 1.15320</strain>
    </source>
</reference>
<organism evidence="3 4">
    <name type="scientific">Nitratireductor aestuarii</name>
    <dbReference type="NCBI Taxonomy" id="1735103"/>
    <lineage>
        <taxon>Bacteria</taxon>
        <taxon>Pseudomonadati</taxon>
        <taxon>Pseudomonadota</taxon>
        <taxon>Alphaproteobacteria</taxon>
        <taxon>Hyphomicrobiales</taxon>
        <taxon>Phyllobacteriaceae</taxon>
        <taxon>Nitratireductor</taxon>
    </lineage>
</organism>
<evidence type="ECO:0000259" key="2">
    <source>
        <dbReference type="PROSITE" id="PS51186"/>
    </source>
</evidence>
<dbReference type="InterPro" id="IPR016181">
    <property type="entry name" value="Acyl_CoA_acyltransferase"/>
</dbReference>
<dbReference type="Pfam" id="PF13420">
    <property type="entry name" value="Acetyltransf_4"/>
    <property type="match status" value="1"/>
</dbReference>
<dbReference type="CDD" id="cd04301">
    <property type="entry name" value="NAT_SF"/>
    <property type="match status" value="1"/>
</dbReference>
<reference evidence="3" key="2">
    <citation type="submission" date="2020-09" db="EMBL/GenBank/DDBJ databases">
        <authorList>
            <person name="Sun Q."/>
            <person name="Zhou Y."/>
        </authorList>
    </citation>
    <scope>NUCLEOTIDE SEQUENCE</scope>
    <source>
        <strain evidence="3">CGMCC 1.15320</strain>
    </source>
</reference>
<keyword evidence="4" id="KW-1185">Reference proteome</keyword>
<dbReference type="InterPro" id="IPR000182">
    <property type="entry name" value="GNAT_dom"/>
</dbReference>
<dbReference type="Proteomes" id="UP000636264">
    <property type="component" value="Unassembled WGS sequence"/>
</dbReference>
<comment type="caution">
    <text evidence="3">The sequence shown here is derived from an EMBL/GenBank/DDBJ whole genome shotgun (WGS) entry which is preliminary data.</text>
</comment>
<protein>
    <submittedName>
        <fullName evidence="3">Phosphinothricin acetyltransferase</fullName>
    </submittedName>
</protein>
<evidence type="ECO:0000256" key="1">
    <source>
        <dbReference type="SAM" id="MobiDB-lite"/>
    </source>
</evidence>
<gene>
    <name evidence="3" type="ORF">GCM10011385_13390</name>
</gene>
<accession>A0A916RP67</accession>
<dbReference type="EMBL" id="BMIF01000003">
    <property type="protein sequence ID" value="GGA60999.1"/>
    <property type="molecule type" value="Genomic_DNA"/>
</dbReference>